<keyword evidence="4 7" id="KW-0812">Transmembrane</keyword>
<dbReference type="OrthoDB" id="8479787at2"/>
<dbReference type="RefSeq" id="WP_090073634.1">
    <property type="nucleotide sequence ID" value="NZ_FOVR01000008.1"/>
</dbReference>
<evidence type="ECO:0000256" key="8">
    <source>
        <dbReference type="SAM" id="Phobius"/>
    </source>
</evidence>
<evidence type="ECO:0000256" key="2">
    <source>
        <dbReference type="ARBA" id="ARBA00005811"/>
    </source>
</evidence>
<reference evidence="9 10" key="1">
    <citation type="submission" date="2016-10" db="EMBL/GenBank/DDBJ databases">
        <authorList>
            <person name="de Groot N.N."/>
        </authorList>
    </citation>
    <scope>NUCLEOTIDE SEQUENCE [LARGE SCALE GENOMIC DNA]</scope>
    <source>
        <strain evidence="9 10">CGMCC 1.9157</strain>
    </source>
</reference>
<evidence type="ECO:0000256" key="5">
    <source>
        <dbReference type="ARBA" id="ARBA00022989"/>
    </source>
</evidence>
<dbReference type="GO" id="GO:0022857">
    <property type="term" value="F:transmembrane transporter activity"/>
    <property type="evidence" value="ECO:0007669"/>
    <property type="project" value="InterPro"/>
</dbReference>
<proteinExistence type="inferred from homology"/>
<dbReference type="PANTHER" id="PTHR30558">
    <property type="entry name" value="EXBD MEMBRANE COMPONENT OF PMF-DRIVEN MACROMOLECULE IMPORT SYSTEM"/>
    <property type="match status" value="1"/>
</dbReference>
<keyword evidence="6 8" id="KW-0472">Membrane</keyword>
<keyword evidence="5 8" id="KW-1133">Transmembrane helix</keyword>
<gene>
    <name evidence="9" type="ORF">SAMN04488056_10869</name>
</gene>
<dbReference type="Proteomes" id="UP000199236">
    <property type="component" value="Unassembled WGS sequence"/>
</dbReference>
<accession>A0A1I5I750</accession>
<protein>
    <submittedName>
        <fullName evidence="9">Biopolymer transport protein ExbD</fullName>
    </submittedName>
</protein>
<dbReference type="EMBL" id="FOVR01000008">
    <property type="protein sequence ID" value="SFO55980.1"/>
    <property type="molecule type" value="Genomic_DNA"/>
</dbReference>
<keyword evidence="10" id="KW-1185">Reference proteome</keyword>
<evidence type="ECO:0000256" key="1">
    <source>
        <dbReference type="ARBA" id="ARBA00004162"/>
    </source>
</evidence>
<evidence type="ECO:0000256" key="4">
    <source>
        <dbReference type="ARBA" id="ARBA00022692"/>
    </source>
</evidence>
<name>A0A1I5I750_9HYPH</name>
<keyword evidence="7" id="KW-0653">Protein transport</keyword>
<comment type="similarity">
    <text evidence="2 7">Belongs to the ExbD/TolR family.</text>
</comment>
<feature type="transmembrane region" description="Helical" evidence="8">
    <location>
        <begin position="20"/>
        <end position="38"/>
    </location>
</feature>
<keyword evidence="7" id="KW-0813">Transport</keyword>
<dbReference type="GO" id="GO:0015031">
    <property type="term" value="P:protein transport"/>
    <property type="evidence" value="ECO:0007669"/>
    <property type="project" value="UniProtKB-KW"/>
</dbReference>
<evidence type="ECO:0000256" key="3">
    <source>
        <dbReference type="ARBA" id="ARBA00022475"/>
    </source>
</evidence>
<sequence length="152" mass="16384">MRMHKAKAHKKVQPDNTIPLINIVFLMLIFFLIAGTVAPPVSSELTPPNANKLEQMPPAGNAVEILADGTLIHHGRELSLKEMLALFPVADAQQPAKANSASGVAPASPQSDEILHILADKALPAKKLMPLLQAFRAAGHRKIRLVTLREGD</sequence>
<evidence type="ECO:0000313" key="10">
    <source>
        <dbReference type="Proteomes" id="UP000199236"/>
    </source>
</evidence>
<keyword evidence="3" id="KW-1003">Cell membrane</keyword>
<evidence type="ECO:0000256" key="6">
    <source>
        <dbReference type="ARBA" id="ARBA00023136"/>
    </source>
</evidence>
<dbReference type="GO" id="GO:0005886">
    <property type="term" value="C:plasma membrane"/>
    <property type="evidence" value="ECO:0007669"/>
    <property type="project" value="UniProtKB-SubCell"/>
</dbReference>
<comment type="subcellular location">
    <subcellularLocation>
        <location evidence="1">Cell membrane</location>
        <topology evidence="1">Single-pass membrane protein</topology>
    </subcellularLocation>
    <subcellularLocation>
        <location evidence="7">Cell membrane</location>
        <topology evidence="7">Single-pass type II membrane protein</topology>
    </subcellularLocation>
</comment>
<evidence type="ECO:0000313" key="9">
    <source>
        <dbReference type="EMBL" id="SFO55980.1"/>
    </source>
</evidence>
<dbReference type="InterPro" id="IPR003400">
    <property type="entry name" value="ExbD"/>
</dbReference>
<organism evidence="9 10">
    <name type="scientific">Cohaesibacter marisflavi</name>
    <dbReference type="NCBI Taxonomy" id="655353"/>
    <lineage>
        <taxon>Bacteria</taxon>
        <taxon>Pseudomonadati</taxon>
        <taxon>Pseudomonadota</taxon>
        <taxon>Alphaproteobacteria</taxon>
        <taxon>Hyphomicrobiales</taxon>
        <taxon>Cohaesibacteraceae</taxon>
    </lineage>
</organism>
<dbReference type="AlphaFoldDB" id="A0A1I5I750"/>
<dbReference type="STRING" id="655353.SAMN04488056_10869"/>
<dbReference type="Pfam" id="PF02472">
    <property type="entry name" value="ExbD"/>
    <property type="match status" value="1"/>
</dbReference>
<evidence type="ECO:0000256" key="7">
    <source>
        <dbReference type="RuleBase" id="RU003879"/>
    </source>
</evidence>